<evidence type="ECO:0000313" key="1">
    <source>
        <dbReference type="EMBL" id="QJA90952.1"/>
    </source>
</evidence>
<protein>
    <submittedName>
        <fullName evidence="1">Putative terminase</fullName>
    </submittedName>
</protein>
<proteinExistence type="predicted"/>
<accession>A0A6M3LBB7</accession>
<dbReference type="EMBL" id="MT142950">
    <property type="protein sequence ID" value="QJA90952.1"/>
    <property type="molecule type" value="Genomic_DNA"/>
</dbReference>
<dbReference type="AlphaFoldDB" id="A0A6M3LBB7"/>
<gene>
    <name evidence="1" type="ORF">MM415B03509_0005</name>
</gene>
<reference evidence="1" key="1">
    <citation type="submission" date="2020-03" db="EMBL/GenBank/DDBJ databases">
        <title>The deep terrestrial virosphere.</title>
        <authorList>
            <person name="Holmfeldt K."/>
            <person name="Nilsson E."/>
            <person name="Simone D."/>
            <person name="Lopez-Fernandez M."/>
            <person name="Wu X."/>
            <person name="de Brujin I."/>
            <person name="Lundin D."/>
            <person name="Andersson A."/>
            <person name="Bertilsson S."/>
            <person name="Dopson M."/>
        </authorList>
    </citation>
    <scope>NUCLEOTIDE SEQUENCE</scope>
    <source>
        <strain evidence="1">MM415B03509</strain>
    </source>
</reference>
<organism evidence="1">
    <name type="scientific">viral metagenome</name>
    <dbReference type="NCBI Taxonomy" id="1070528"/>
    <lineage>
        <taxon>unclassified sequences</taxon>
        <taxon>metagenomes</taxon>
        <taxon>organismal metagenomes</taxon>
    </lineage>
</organism>
<name>A0A6M3LBB7_9ZZZZ</name>
<sequence>MTLPEVVKKRMTKESTLQCGSVGGTSQGDHFTDITMDDIVGEQDLSAGRSSNVDMYRKANWIPYTERALVTTPNETRIGLRATRYAEDDAYEYITNNMGELICYDDEKRDYDVVKGGEWTVYWRFVKENGKIIFPERVTEEWLAKVEQTDPWFYWTQLENRPRKSGLNKFSSYTPRPFELIYDDDKGWILRYEDEYGVQITNPLGACDMVQAADPAATDTGITARTSRTATGCVAHAPDNKRFVFRVKAGYITPSVMYDELFENAGSFNNYLRASYLEAQGAFKVLVPPLREEERKRRRYLNLRPVSAVGNKDVRIENALDPVLRDNLLYVCTTDGSMDLFKEEYRGFPQAHKKDVLDMISLGLSSTVRPYSEDEELKKAEQYERFMTRSVNRAGY</sequence>